<name>A0A226E7W3_FOLCA</name>
<keyword evidence="1" id="KW-1133">Transmembrane helix</keyword>
<feature type="transmembrane region" description="Helical" evidence="1">
    <location>
        <begin position="424"/>
        <end position="443"/>
    </location>
</feature>
<keyword evidence="1" id="KW-0812">Transmembrane</keyword>
<dbReference type="EMBL" id="LNIX01000005">
    <property type="protein sequence ID" value="OXA53693.1"/>
    <property type="molecule type" value="Genomic_DNA"/>
</dbReference>
<comment type="caution">
    <text evidence="3">The sequence shown here is derived from an EMBL/GenBank/DDBJ whole genome shotgun (WGS) entry which is preliminary data.</text>
</comment>
<dbReference type="AlphaFoldDB" id="A0A226E7W3"/>
<evidence type="ECO:0000313" key="4">
    <source>
        <dbReference type="Proteomes" id="UP000198287"/>
    </source>
</evidence>
<keyword evidence="2" id="KW-0732">Signal</keyword>
<keyword evidence="4" id="KW-1185">Reference proteome</keyword>
<proteinExistence type="predicted"/>
<dbReference type="Proteomes" id="UP000198287">
    <property type="component" value="Unassembled WGS sequence"/>
</dbReference>
<reference evidence="3 4" key="1">
    <citation type="submission" date="2015-12" db="EMBL/GenBank/DDBJ databases">
        <title>The genome of Folsomia candida.</title>
        <authorList>
            <person name="Faddeeva A."/>
            <person name="Derks M.F."/>
            <person name="Anvar Y."/>
            <person name="Smit S."/>
            <person name="Van Straalen N."/>
            <person name="Roelofs D."/>
        </authorList>
    </citation>
    <scope>NUCLEOTIDE SEQUENCE [LARGE SCALE GENOMIC DNA]</scope>
    <source>
        <strain evidence="3 4">VU population</strain>
        <tissue evidence="3">Whole body</tissue>
    </source>
</reference>
<organism evidence="3 4">
    <name type="scientific">Folsomia candida</name>
    <name type="common">Springtail</name>
    <dbReference type="NCBI Taxonomy" id="158441"/>
    <lineage>
        <taxon>Eukaryota</taxon>
        <taxon>Metazoa</taxon>
        <taxon>Ecdysozoa</taxon>
        <taxon>Arthropoda</taxon>
        <taxon>Hexapoda</taxon>
        <taxon>Collembola</taxon>
        <taxon>Entomobryomorpha</taxon>
        <taxon>Isotomoidea</taxon>
        <taxon>Isotomidae</taxon>
        <taxon>Proisotominae</taxon>
        <taxon>Folsomia</taxon>
    </lineage>
</organism>
<protein>
    <submittedName>
        <fullName evidence="3">Uncharacterized protein</fullName>
    </submittedName>
</protein>
<gene>
    <name evidence="3" type="ORF">Fcan01_11328</name>
</gene>
<feature type="chain" id="PRO_5012172135" evidence="2">
    <location>
        <begin position="26"/>
        <end position="637"/>
    </location>
</feature>
<feature type="transmembrane region" description="Helical" evidence="1">
    <location>
        <begin position="379"/>
        <end position="412"/>
    </location>
</feature>
<accession>A0A226E7W3</accession>
<feature type="signal peptide" evidence="2">
    <location>
        <begin position="1"/>
        <end position="25"/>
    </location>
</feature>
<evidence type="ECO:0000256" key="1">
    <source>
        <dbReference type="SAM" id="Phobius"/>
    </source>
</evidence>
<keyword evidence="1" id="KW-0472">Membrane</keyword>
<evidence type="ECO:0000313" key="3">
    <source>
        <dbReference type="EMBL" id="OXA53693.1"/>
    </source>
</evidence>
<evidence type="ECO:0000256" key="2">
    <source>
        <dbReference type="SAM" id="SignalP"/>
    </source>
</evidence>
<sequence>MAGIHQSKSFILSLLLLTMEDSVTIKNNVTSAASFTINKRIQEIKVSEYLKHFKNCTTVVIIPENVSIGIVMSQYAPIVLYDYVLNQGYDIEDTFSLTARRNPSPHCWALFSILPVTRADFDLDQENLDPGFGPEFINEYWQNQYFIWVTTVHRKIQQRMKRLQHDARYRTGVREFMIINLKNDLIPSNKIRLLYYNPYHMDALFVSKEPSQQWYIVDCLPNDCFTQIQSVSRNVSQKNKHFWETRQLNLLLRTIDSKKLPTGYRSIANFLTFNAFIRYWILQDVIHHTGPNITWPYKFPPIQRSPYPRRTTRHIAFVAYTLRKNPRDKCTFYTIRMHLPRGFFLRVYGKQKFSYVSCYDVHPVNSGHISALAIPFDGITWTFILLSFTPFIFIVIFHSSISNAAAFVIGILLENSGPELLSRYVNSVRILITIWIIMGGIILPNCYKTFFTMEMILPITYTSSWESVLQVDGVNILTPINPLDERERDQTKMPELLQHAHFFRELLPALVTLTESSIGHKRFEGYMKITQNVLNCVRKFFGIGEDMRFYGNGTYYRHLRTGGGSYSRDELKDCRIQPISYQQTNLLLKTLSTCSKVALMDTKENIAAITVFLNDNVNKVKYIKGDDDTLFGAYRGW</sequence>